<evidence type="ECO:0000259" key="3">
    <source>
        <dbReference type="Pfam" id="PF04326"/>
    </source>
</evidence>
<evidence type="ECO:0000256" key="2">
    <source>
        <dbReference type="ARBA" id="ARBA00023163"/>
    </source>
</evidence>
<comment type="caution">
    <text evidence="5">The sequence shown here is derived from an EMBL/GenBank/DDBJ whole genome shotgun (WGS) entry which is preliminary data.</text>
</comment>
<dbReference type="GO" id="GO:0003700">
    <property type="term" value="F:DNA-binding transcription factor activity"/>
    <property type="evidence" value="ECO:0007669"/>
    <property type="project" value="InterPro"/>
</dbReference>
<dbReference type="InterPro" id="IPR001034">
    <property type="entry name" value="DeoR_HTH"/>
</dbReference>
<name>A0A5J4QZJ6_9ZZZZ</name>
<accession>A0A5J4QZJ6</accession>
<evidence type="ECO:0000259" key="4">
    <source>
        <dbReference type="Pfam" id="PF08220"/>
    </source>
</evidence>
<dbReference type="InterPro" id="IPR036388">
    <property type="entry name" value="WH-like_DNA-bd_sf"/>
</dbReference>
<keyword evidence="2" id="KW-0804">Transcription</keyword>
<evidence type="ECO:0000256" key="1">
    <source>
        <dbReference type="ARBA" id="ARBA00023015"/>
    </source>
</evidence>
<dbReference type="PANTHER" id="PTHR30595">
    <property type="entry name" value="GLPR-RELATED TRANSCRIPTIONAL REPRESSOR"/>
    <property type="match status" value="1"/>
</dbReference>
<dbReference type="Gene3D" id="3.30.950.30">
    <property type="entry name" value="Schlafen, AAA domain"/>
    <property type="match status" value="1"/>
</dbReference>
<dbReference type="EMBL" id="SNRY01002272">
    <property type="protein sequence ID" value="KAA6325883.1"/>
    <property type="molecule type" value="Genomic_DNA"/>
</dbReference>
<proteinExistence type="predicted"/>
<evidence type="ECO:0008006" key="6">
    <source>
        <dbReference type="Google" id="ProtNLM"/>
    </source>
</evidence>
<dbReference type="Gene3D" id="1.10.10.10">
    <property type="entry name" value="Winged helix-like DNA-binding domain superfamily/Winged helix DNA-binding domain"/>
    <property type="match status" value="1"/>
</dbReference>
<dbReference type="InterPro" id="IPR036390">
    <property type="entry name" value="WH_DNA-bd_sf"/>
</dbReference>
<gene>
    <name evidence="5" type="ORF">EZS27_024947</name>
</gene>
<organism evidence="5">
    <name type="scientific">termite gut metagenome</name>
    <dbReference type="NCBI Taxonomy" id="433724"/>
    <lineage>
        <taxon>unclassified sequences</taxon>
        <taxon>metagenomes</taxon>
        <taxon>organismal metagenomes</taxon>
    </lineage>
</organism>
<feature type="domain" description="HTH deoR-type" evidence="4">
    <location>
        <begin position="389"/>
        <end position="426"/>
    </location>
</feature>
<dbReference type="Pfam" id="PF04326">
    <property type="entry name" value="SLFN_AlbA_2"/>
    <property type="match status" value="1"/>
</dbReference>
<dbReference type="PANTHER" id="PTHR30595:SF6">
    <property type="entry name" value="SCHLAFEN ALBA-2 DOMAIN-CONTAINING PROTEIN"/>
    <property type="match status" value="1"/>
</dbReference>
<keyword evidence="1" id="KW-0805">Transcription regulation</keyword>
<dbReference type="Pfam" id="PF08220">
    <property type="entry name" value="HTH_DeoR"/>
    <property type="match status" value="1"/>
</dbReference>
<dbReference type="SUPFAM" id="SSF46785">
    <property type="entry name" value="Winged helix' DNA-binding domain"/>
    <property type="match status" value="1"/>
</dbReference>
<dbReference type="InterPro" id="IPR038475">
    <property type="entry name" value="RecG_C_sf"/>
</dbReference>
<dbReference type="Gene3D" id="3.30.565.60">
    <property type="match status" value="1"/>
</dbReference>
<reference evidence="5" key="1">
    <citation type="submission" date="2019-03" db="EMBL/GenBank/DDBJ databases">
        <title>Single cell metagenomics reveals metabolic interactions within the superorganism composed of flagellate Streblomastix strix and complex community of Bacteroidetes bacteria on its surface.</title>
        <authorList>
            <person name="Treitli S.C."/>
            <person name="Kolisko M."/>
            <person name="Husnik F."/>
            <person name="Keeling P."/>
            <person name="Hampl V."/>
        </authorList>
    </citation>
    <scope>NUCLEOTIDE SEQUENCE</scope>
    <source>
        <strain evidence="5">STM</strain>
    </source>
</reference>
<dbReference type="InterPro" id="IPR007421">
    <property type="entry name" value="Schlafen_AlbA_2_dom"/>
</dbReference>
<dbReference type="InterPro" id="IPR038461">
    <property type="entry name" value="Schlafen_AlbA_2_dom_sf"/>
</dbReference>
<protein>
    <recommendedName>
        <fullName evidence="6">HTH deoR-type domain-containing protein</fullName>
    </recommendedName>
</protein>
<feature type="domain" description="Schlafen AlbA-2" evidence="3">
    <location>
        <begin position="3"/>
        <end position="108"/>
    </location>
</feature>
<evidence type="ECO:0000313" key="5">
    <source>
        <dbReference type="EMBL" id="KAA6325883.1"/>
    </source>
</evidence>
<sequence length="466" mass="54098">MPESQSIEYKSVWKDEYLRWICGFANANGGTLYIGKDDNGNVVGVKNAKKLLEDLPNKITTILGIVADVNLHETKQGDFIEIVVEPQPNPVNYKGEYHYRSGSTKQELKGAALDKFLLHKQGRKWDSVPIPNVSISDLKQEAFDFFRKKGVKSNRLDEDTLTDRNELLLENLQLTENSYLKRAAILLFHPKPEKLVTGAFIKIGYFESDSDLRFQDEIHGNLFEQVEKTMDLLFTKYIKAMISYEGIYRIEIYEYPKEAVREALHNAVAHKDYTGATPIQISVYKDKIMIWNFGQLPDNWTIETLQKKHSSVPHNPDISNAFFRIGYIEAWGRGIKKMNEQCAETGLPQPLYYYESSGFWVEFRKDIYFPEYLKELRLNERQTDALLFFKEQGEITTSEYMKRYNIAERTARNDLNELIKNQLLIREGETNLAKYLFYNTALPKFRRSFAEVAEVAEVLPKSKSHN</sequence>
<dbReference type="Pfam" id="PF13749">
    <property type="entry name" value="HATPase_c_4"/>
    <property type="match status" value="1"/>
</dbReference>
<dbReference type="AlphaFoldDB" id="A0A5J4QZJ6"/>